<gene>
    <name evidence="1" type="ORF">ABT317_51340</name>
</gene>
<protein>
    <submittedName>
        <fullName evidence="1">LuxR family transcriptional regulator</fullName>
    </submittedName>
</protein>
<organism evidence="1 2">
    <name type="scientific">Streptomyces carpinensis</name>
    <dbReference type="NCBI Taxonomy" id="66369"/>
    <lineage>
        <taxon>Bacteria</taxon>
        <taxon>Bacillati</taxon>
        <taxon>Actinomycetota</taxon>
        <taxon>Actinomycetes</taxon>
        <taxon>Kitasatosporales</taxon>
        <taxon>Streptomycetaceae</taxon>
        <taxon>Streptomyces</taxon>
    </lineage>
</organism>
<sequence length="313" mass="32876">MLAAAEAGPLDDLQRARLEWLRARLVFAQVRGSEAPGLLLDAAHRLAPLAAALARDTLLEAVGAAIFAGRLSAGPGPREVAEAARAGPSPSTPPRMVDVLLDSMAGRIIDGYAVGADALRRALHAVRQAQRSGARDADRRWLWLAFRVTPEPVASELWDDDAWHELAVGAVGLARAAGALAVLPMALTYQACFQLLTGEFGTAATLIDEATAISEAAGGVPMMYTSLVLGAWWGQESQALDLIETTSEEVRARGEGRSLGLAAYATALLYNGLGRYDAALAAANRACQYEDLRIYGSALAELIEAAAHAGQPA</sequence>
<proteinExistence type="predicted"/>
<dbReference type="EMBL" id="JBEPCU010002218">
    <property type="protein sequence ID" value="MER6985117.1"/>
    <property type="molecule type" value="Genomic_DNA"/>
</dbReference>
<reference evidence="1 2" key="1">
    <citation type="submission" date="2024-06" db="EMBL/GenBank/DDBJ databases">
        <title>The Natural Products Discovery Center: Release of the First 8490 Sequenced Strains for Exploring Actinobacteria Biosynthetic Diversity.</title>
        <authorList>
            <person name="Kalkreuter E."/>
            <person name="Kautsar S.A."/>
            <person name="Yang D."/>
            <person name="Bader C.D."/>
            <person name="Teijaro C.N."/>
            <person name="Fluegel L."/>
            <person name="Davis C.M."/>
            <person name="Simpson J.R."/>
            <person name="Lauterbach L."/>
            <person name="Steele A.D."/>
            <person name="Gui C."/>
            <person name="Meng S."/>
            <person name="Li G."/>
            <person name="Viehrig K."/>
            <person name="Ye F."/>
            <person name="Su P."/>
            <person name="Kiefer A.F."/>
            <person name="Nichols A."/>
            <person name="Cepeda A.J."/>
            <person name="Yan W."/>
            <person name="Fan B."/>
            <person name="Jiang Y."/>
            <person name="Adhikari A."/>
            <person name="Zheng C.-J."/>
            <person name="Schuster L."/>
            <person name="Cowan T.M."/>
            <person name="Smanski M.J."/>
            <person name="Chevrette M.G."/>
            <person name="De Carvalho L.P.S."/>
            <person name="Shen B."/>
        </authorList>
    </citation>
    <scope>NUCLEOTIDE SEQUENCE [LARGE SCALE GENOMIC DNA]</scope>
    <source>
        <strain evidence="1 2">NPDC000634</strain>
    </source>
</reference>
<feature type="non-terminal residue" evidence="1">
    <location>
        <position position="313"/>
    </location>
</feature>
<name>A0ABV1WNB7_9ACTN</name>
<comment type="caution">
    <text evidence="1">The sequence shown here is derived from an EMBL/GenBank/DDBJ whole genome shotgun (WGS) entry which is preliminary data.</text>
</comment>
<evidence type="ECO:0000313" key="1">
    <source>
        <dbReference type="EMBL" id="MER6985117.1"/>
    </source>
</evidence>
<dbReference type="Proteomes" id="UP001458415">
    <property type="component" value="Unassembled WGS sequence"/>
</dbReference>
<accession>A0ABV1WNB7</accession>
<evidence type="ECO:0000313" key="2">
    <source>
        <dbReference type="Proteomes" id="UP001458415"/>
    </source>
</evidence>
<keyword evidence="2" id="KW-1185">Reference proteome</keyword>